<keyword evidence="2" id="KW-0614">Plasmid</keyword>
<keyword evidence="1" id="KW-1133">Transmembrane helix</keyword>
<sequence length="229" mass="25916">MREWFPLTNYEFYAFVSSGMLLVATVDYCFTGEILVGRTDWTIVQGVFWTIVSYVLGQICAAPSATLIEFVLARGFLRSPSAVALGIGKRRWRDYVAAWLFANREYAPLAKPVQDRIKNAASAKLNVPTATLTAEAIFQVAFPAAREKEDSIKRLDSFQNNYGFCRNICFVGIVATFMLSYHYYQQPTEKGFWILIAAIFTAIGMFGRFLKYYSAYARQVLTAYSHSIS</sequence>
<feature type="transmembrane region" description="Helical" evidence="1">
    <location>
        <begin position="164"/>
        <end position="184"/>
    </location>
</feature>
<reference evidence="2 3" key="1">
    <citation type="submission" date="2020-02" db="EMBL/GenBank/DDBJ databases">
        <title>Plant-Promoting Endophytic Bacterium Rhizobium oryzihabitans sp. nov., Isolated from the Root of Rice.</title>
        <authorList>
            <person name="zhao J."/>
            <person name="Zhang G."/>
        </authorList>
    </citation>
    <scope>NUCLEOTIDE SEQUENCE [LARGE SCALE GENOMIC DNA]</scope>
    <source>
        <strain evidence="2 3">M15</strain>
        <plasmid evidence="2 3">p8</plasmid>
    </source>
</reference>
<keyword evidence="3" id="KW-1185">Reference proteome</keyword>
<organism evidence="2 3">
    <name type="scientific">Rhizobium oryzihabitans</name>
    <dbReference type="NCBI Taxonomy" id="2267833"/>
    <lineage>
        <taxon>Bacteria</taxon>
        <taxon>Pseudomonadati</taxon>
        <taxon>Pseudomonadota</taxon>
        <taxon>Alphaproteobacteria</taxon>
        <taxon>Hyphomicrobiales</taxon>
        <taxon>Rhizobiaceae</taxon>
        <taxon>Rhizobium/Agrobacterium group</taxon>
        <taxon>Rhizobium</taxon>
    </lineage>
</organism>
<dbReference type="AlphaFoldDB" id="A0A7L5BS90"/>
<dbReference type="EMBL" id="CP048640">
    <property type="protein sequence ID" value="QIB41671.1"/>
    <property type="molecule type" value="Genomic_DNA"/>
</dbReference>
<proteinExistence type="predicted"/>
<evidence type="ECO:0000256" key="1">
    <source>
        <dbReference type="SAM" id="Phobius"/>
    </source>
</evidence>
<accession>A0A7L5BS90</accession>
<keyword evidence="1" id="KW-0812">Transmembrane</keyword>
<feature type="transmembrane region" description="Helical" evidence="1">
    <location>
        <begin position="12"/>
        <end position="35"/>
    </location>
</feature>
<keyword evidence="1" id="KW-0472">Membrane</keyword>
<gene>
    <name evidence="2" type="ORF">G3A56_28310</name>
</gene>
<feature type="transmembrane region" description="Helical" evidence="1">
    <location>
        <begin position="190"/>
        <end position="210"/>
    </location>
</feature>
<dbReference type="KEGG" id="roy:G3A56_28310"/>
<geneLocation type="plasmid" evidence="2 3">
    <name>p8</name>
</geneLocation>
<evidence type="ECO:0000313" key="3">
    <source>
        <dbReference type="Proteomes" id="UP000464865"/>
    </source>
</evidence>
<feature type="transmembrane region" description="Helical" evidence="1">
    <location>
        <begin position="47"/>
        <end position="72"/>
    </location>
</feature>
<dbReference type="Proteomes" id="UP000464865">
    <property type="component" value="Plasmid p8"/>
</dbReference>
<evidence type="ECO:0000313" key="2">
    <source>
        <dbReference type="EMBL" id="QIB41671.1"/>
    </source>
</evidence>
<protein>
    <submittedName>
        <fullName evidence="2">Uncharacterized protein</fullName>
    </submittedName>
</protein>
<dbReference type="RefSeq" id="WP_164057034.1">
    <property type="nucleotide sequence ID" value="NZ_CP048640.1"/>
</dbReference>
<name>A0A7L5BS90_9HYPH</name>